<dbReference type="InterPro" id="IPR036291">
    <property type="entry name" value="NAD(P)-bd_dom_sf"/>
</dbReference>
<protein>
    <recommendedName>
        <fullName evidence="1">methenyltetrahydrofolate cyclohydrolase</fullName>
        <ecNumber evidence="1">3.5.4.9</ecNumber>
    </recommendedName>
</protein>
<dbReference type="VEuPathDB" id="ToxoDB:BESB_076930"/>
<dbReference type="GO" id="GO:0005829">
    <property type="term" value="C:cytosol"/>
    <property type="evidence" value="ECO:0007669"/>
    <property type="project" value="TreeGrafter"/>
</dbReference>
<gene>
    <name evidence="4" type="ORF">BESB_076930</name>
</gene>
<dbReference type="SUPFAM" id="SSF53223">
    <property type="entry name" value="Aminoacid dehydrogenase-like, N-terminal domain"/>
    <property type="match status" value="1"/>
</dbReference>
<feature type="compositionally biased region" description="Basic and acidic residues" evidence="2">
    <location>
        <begin position="745"/>
        <end position="786"/>
    </location>
</feature>
<dbReference type="InterPro" id="IPR020631">
    <property type="entry name" value="THF_DH/CycHdrlase_NAD-bd_dom"/>
</dbReference>
<dbReference type="Pfam" id="PF02882">
    <property type="entry name" value="THF_DHG_CYH_C"/>
    <property type="match status" value="1"/>
</dbReference>
<evidence type="ECO:0000256" key="2">
    <source>
        <dbReference type="SAM" id="MobiDB-lite"/>
    </source>
</evidence>
<feature type="compositionally biased region" description="Low complexity" evidence="2">
    <location>
        <begin position="325"/>
        <end position="344"/>
    </location>
</feature>
<dbReference type="Gene3D" id="3.40.50.10860">
    <property type="entry name" value="Leucine Dehydrogenase, chain A, domain 1"/>
    <property type="match status" value="1"/>
</dbReference>
<dbReference type="InterPro" id="IPR046346">
    <property type="entry name" value="Aminoacid_DH-like_N_sf"/>
</dbReference>
<dbReference type="GO" id="GO:0004488">
    <property type="term" value="F:methylenetetrahydrofolate dehydrogenase (NADP+) activity"/>
    <property type="evidence" value="ECO:0007669"/>
    <property type="project" value="InterPro"/>
</dbReference>
<name>A0A2A9MC21_BESBE</name>
<dbReference type="STRING" id="94643.A0A2A9MC21"/>
<feature type="region of interest" description="Disordered" evidence="2">
    <location>
        <begin position="701"/>
        <end position="857"/>
    </location>
</feature>
<feature type="compositionally biased region" description="Basic and acidic residues" evidence="2">
    <location>
        <begin position="22"/>
        <end position="32"/>
    </location>
</feature>
<dbReference type="OrthoDB" id="5126881at2759"/>
<dbReference type="SUPFAM" id="SSF51735">
    <property type="entry name" value="NAD(P)-binding Rossmann-fold domains"/>
    <property type="match status" value="1"/>
</dbReference>
<sequence length="857" mass="88071">MADTQGGGSQPAVRTASDEGAEAQREEKRIPSCREIAAHILEVVRTSVEALQRLEPPSGSRLPSSKMPPLRLLASWPADAPPPPSPRVAAPPARSSSTPSSAPTQAASSASPTAAAGGSSSDPFSGAFEVSSPAPGPRARSGALSPPQASSLRNAASGRRCGAVSRRPEEAVNAAEPPHGREPSAWRMQASASRQGEAAQEEGRVGGDDECSSAADVGIHTSAEGVERRRRRDGMDAFFERLSAPPHLVAVSVGMAAAGASFLKRQRQAAEACGVSLSLLEFPVPLTELTERLREQSASSSVDGIVLLSPVLRLDPTASSACSSGAASASPSISSPSLSLSSPSSAPPSCSPASCVSAAADGLGEPPESALVKASDTFLVHVLQALVAEKDVDGTLPANYGAMAACGKYAGQRQRAAKRREGGDGEAGAGEGASKRRPLGVREGGCAREQAGTVAEGAREATATALAGGERVTPPCAQEKTRARGLESEQPPEGGSTRELAKKASEVASEEGAAARTVRHNSTVSGGAWACGDACGAQDGDVARGEREERQAEERRELRHQLKRILRNLEGKDGDDGGDAPEEGEECLDTPFFAPCVAVATIEILKAWGVPLAGALVSVVGTSANVGQACALLLLQCQATVVACNSRTRNLEALLKASDVIVAAAGSPHLISAAMVKEGAAVIDVGVSVLAPRSSAGSAATGAEAARPAQGSLQDDAGSSSRRGASQDARGSIASAEARGGPGGRGKERWTSPRVLGDVDFHQIGEREDEARPADEAADAEKRGENDAEEGQEAGVQRRRAEEAEGGCARRVIADSARAHTEEEKRREQAPEKVATINQVGRRRRAAPLATRDHIKN</sequence>
<dbReference type="GeneID" id="40312619"/>
<organism evidence="4 5">
    <name type="scientific">Besnoitia besnoiti</name>
    <name type="common">Apicomplexan protozoan</name>
    <dbReference type="NCBI Taxonomy" id="94643"/>
    <lineage>
        <taxon>Eukaryota</taxon>
        <taxon>Sar</taxon>
        <taxon>Alveolata</taxon>
        <taxon>Apicomplexa</taxon>
        <taxon>Conoidasida</taxon>
        <taxon>Coccidia</taxon>
        <taxon>Eucoccidiorida</taxon>
        <taxon>Eimeriorina</taxon>
        <taxon>Sarcocystidae</taxon>
        <taxon>Besnoitia</taxon>
    </lineage>
</organism>
<evidence type="ECO:0000313" key="5">
    <source>
        <dbReference type="Proteomes" id="UP000224006"/>
    </source>
</evidence>
<comment type="caution">
    <text evidence="4">The sequence shown here is derived from an EMBL/GenBank/DDBJ whole genome shotgun (WGS) entry which is preliminary data.</text>
</comment>
<evidence type="ECO:0000313" key="4">
    <source>
        <dbReference type="EMBL" id="PFH33476.1"/>
    </source>
</evidence>
<feature type="compositionally biased region" description="Low complexity" evidence="2">
    <location>
        <begin position="87"/>
        <end position="123"/>
    </location>
</feature>
<dbReference type="AlphaFoldDB" id="A0A2A9MC21"/>
<feature type="region of interest" description="Disordered" evidence="2">
    <location>
        <begin position="53"/>
        <end position="230"/>
    </location>
</feature>
<dbReference type="KEGG" id="bbes:BESB_076930"/>
<feature type="domain" description="Tetrahydrofolate dehydrogenase/cyclohydrolase NAD(P)-binding" evidence="3">
    <location>
        <begin position="595"/>
        <end position="690"/>
    </location>
</feature>
<dbReference type="PANTHER" id="PTHR48099">
    <property type="entry name" value="C-1-TETRAHYDROFOLATE SYNTHASE, CYTOPLASMIC-RELATED"/>
    <property type="match status" value="1"/>
</dbReference>
<dbReference type="EMBL" id="NWUJ01000008">
    <property type="protein sequence ID" value="PFH33476.1"/>
    <property type="molecule type" value="Genomic_DNA"/>
</dbReference>
<feature type="compositionally biased region" description="Basic and acidic residues" evidence="2">
    <location>
        <begin position="817"/>
        <end position="831"/>
    </location>
</feature>
<evidence type="ECO:0000256" key="1">
    <source>
        <dbReference type="ARBA" id="ARBA00012776"/>
    </source>
</evidence>
<proteinExistence type="predicted"/>
<dbReference type="GO" id="GO:0004477">
    <property type="term" value="F:methenyltetrahydrofolate cyclohydrolase activity"/>
    <property type="evidence" value="ECO:0007669"/>
    <property type="project" value="UniProtKB-EC"/>
</dbReference>
<feature type="region of interest" description="Disordered" evidence="2">
    <location>
        <begin position="464"/>
        <end position="525"/>
    </location>
</feature>
<dbReference type="GO" id="GO:0035999">
    <property type="term" value="P:tetrahydrofolate interconversion"/>
    <property type="evidence" value="ECO:0007669"/>
    <property type="project" value="TreeGrafter"/>
</dbReference>
<dbReference type="EC" id="3.5.4.9" evidence="1"/>
<feature type="region of interest" description="Disordered" evidence="2">
    <location>
        <begin position="325"/>
        <end position="345"/>
    </location>
</feature>
<accession>A0A2A9MC21</accession>
<reference evidence="4 5" key="1">
    <citation type="submission" date="2017-09" db="EMBL/GenBank/DDBJ databases">
        <title>Genome sequencing of Besnoitia besnoiti strain Bb-Ger1.</title>
        <authorList>
            <person name="Schares G."/>
            <person name="Venepally P."/>
            <person name="Lorenzi H.A."/>
        </authorList>
    </citation>
    <scope>NUCLEOTIDE SEQUENCE [LARGE SCALE GENOMIC DNA]</scope>
    <source>
        <strain evidence="4 5">Bb-Ger1</strain>
    </source>
</reference>
<keyword evidence="4" id="KW-0378">Hydrolase</keyword>
<feature type="compositionally biased region" description="Low complexity" evidence="2">
    <location>
        <begin position="506"/>
        <end position="515"/>
    </location>
</feature>
<dbReference type="Proteomes" id="UP000224006">
    <property type="component" value="Chromosome VII"/>
</dbReference>
<feature type="compositionally biased region" description="Polar residues" evidence="2">
    <location>
        <begin position="711"/>
        <end position="724"/>
    </location>
</feature>
<evidence type="ECO:0000259" key="3">
    <source>
        <dbReference type="Pfam" id="PF02882"/>
    </source>
</evidence>
<feature type="region of interest" description="Disordered" evidence="2">
    <location>
        <begin position="416"/>
        <end position="440"/>
    </location>
</feature>
<dbReference type="PANTHER" id="PTHR48099:SF5">
    <property type="entry name" value="C-1-TETRAHYDROFOLATE SYNTHASE, CYTOPLASMIC"/>
    <property type="match status" value="1"/>
</dbReference>
<dbReference type="RefSeq" id="XP_029217485.1">
    <property type="nucleotide sequence ID" value="XM_029366054.1"/>
</dbReference>
<keyword evidence="5" id="KW-1185">Reference proteome</keyword>
<dbReference type="Gene3D" id="3.40.50.720">
    <property type="entry name" value="NAD(P)-binding Rossmann-like Domain"/>
    <property type="match status" value="1"/>
</dbReference>
<feature type="region of interest" description="Disordered" evidence="2">
    <location>
        <begin position="1"/>
        <end position="33"/>
    </location>
</feature>